<proteinExistence type="predicted"/>
<dbReference type="GO" id="GO:0004180">
    <property type="term" value="F:carboxypeptidase activity"/>
    <property type="evidence" value="ECO:0007669"/>
    <property type="project" value="UniProtKB-KW"/>
</dbReference>
<keyword evidence="2" id="KW-0645">Protease</keyword>
<dbReference type="InterPro" id="IPR052179">
    <property type="entry name" value="DD-CPase-like"/>
</dbReference>
<evidence type="ECO:0000259" key="1">
    <source>
        <dbReference type="Pfam" id="PF02557"/>
    </source>
</evidence>
<dbReference type="NCBIfam" id="NF000472">
    <property type="entry name" value="vanY_AFMPt"/>
    <property type="match status" value="1"/>
</dbReference>
<keyword evidence="2" id="KW-0121">Carboxypeptidase</keyword>
<dbReference type="PANTHER" id="PTHR34385">
    <property type="entry name" value="D-ALANYL-D-ALANINE CARBOXYPEPTIDASE"/>
    <property type="match status" value="1"/>
</dbReference>
<organism evidence="2 3">
    <name type="scientific">Brevibacillus aydinogluensis</name>
    <dbReference type="NCBI Taxonomy" id="927786"/>
    <lineage>
        <taxon>Bacteria</taxon>
        <taxon>Bacillati</taxon>
        <taxon>Bacillota</taxon>
        <taxon>Bacilli</taxon>
        <taxon>Bacillales</taxon>
        <taxon>Paenibacillaceae</taxon>
        <taxon>Brevibacillus</taxon>
    </lineage>
</organism>
<sequence length="288" mass="32820">MSRFSRLCLYKGFSFFQDRGAIQPFHQRNNVHIETRGTAENNLTKTITIAKEQIYQGNLLLINSTYPVRQEGVRSDIVNVAKHAELLAGYGLHHQNMYLSKEVAQKFSEMVKDAEKDGVNHFLMNSGYRTVHEQNQLYAEMGPAHSLPGGYSEHNSGLALDVGSSVTKMERAPEGKWLKENAWKYGFILRYPEDKTDVTGIQYEPWHIRYVGWPHSAIMNQANFVLEEYLDFLKEQQSITVTIDNQVYNIYYYPVSQATTIPVPEHGHYEISGNNMDGVIVTSCKGCA</sequence>
<dbReference type="CDD" id="cd14852">
    <property type="entry name" value="LD-carboxypeptidase"/>
    <property type="match status" value="1"/>
</dbReference>
<dbReference type="Proteomes" id="UP001189619">
    <property type="component" value="Chromosome"/>
</dbReference>
<dbReference type="InterPro" id="IPR009045">
    <property type="entry name" value="Zn_M74/Hedgehog-like"/>
</dbReference>
<feature type="domain" description="D-alanyl-D-alanine carboxypeptidase-like core" evidence="1">
    <location>
        <begin position="97"/>
        <end position="212"/>
    </location>
</feature>
<accession>A0AA48RH75</accession>
<reference evidence="2" key="1">
    <citation type="submission" date="2023-07" db="EMBL/GenBank/DDBJ databases">
        <authorList>
            <person name="Ivanov I."/>
            <person name="Teneva D."/>
            <person name="Stoikov I."/>
        </authorList>
    </citation>
    <scope>NUCLEOTIDE SEQUENCE</scope>
    <source>
        <strain evidence="2">4475</strain>
    </source>
</reference>
<evidence type="ECO:0000313" key="3">
    <source>
        <dbReference type="Proteomes" id="UP001189619"/>
    </source>
</evidence>
<dbReference type="Pfam" id="PF02557">
    <property type="entry name" value="VanY"/>
    <property type="match status" value="1"/>
</dbReference>
<keyword evidence="2" id="KW-0378">Hydrolase</keyword>
<dbReference type="KEGG" id="bayd:BSPP4475_08385"/>
<protein>
    <submittedName>
        <fullName evidence="2">VanY-A/VanY-F/VanY-M family D-Ala-D-Ala carboxypeptidase</fullName>
    </submittedName>
</protein>
<evidence type="ECO:0000313" key="2">
    <source>
        <dbReference type="EMBL" id="CAJ1002330.1"/>
    </source>
</evidence>
<dbReference type="InterPro" id="IPR058193">
    <property type="entry name" value="VanY/YodJ_core_dom"/>
</dbReference>
<gene>
    <name evidence="2" type="primary">vanY</name>
    <name evidence="2" type="ORF">BSPP4475_08385</name>
</gene>
<dbReference type="InterPro" id="IPR003709">
    <property type="entry name" value="VanY-like_core_dom"/>
</dbReference>
<dbReference type="Gene3D" id="3.30.1380.10">
    <property type="match status" value="1"/>
</dbReference>
<dbReference type="Gene3D" id="3.30.200.180">
    <property type="match status" value="1"/>
</dbReference>
<dbReference type="AlphaFoldDB" id="A0AA48RH75"/>
<name>A0AA48RH75_9BACL</name>
<dbReference type="EMBL" id="OY569118">
    <property type="protein sequence ID" value="CAJ1002330.1"/>
    <property type="molecule type" value="Genomic_DNA"/>
</dbReference>
<keyword evidence="3" id="KW-1185">Reference proteome</keyword>
<dbReference type="GO" id="GO:0006508">
    <property type="term" value="P:proteolysis"/>
    <property type="evidence" value="ECO:0007669"/>
    <property type="project" value="InterPro"/>
</dbReference>
<dbReference type="PANTHER" id="PTHR34385:SF1">
    <property type="entry name" value="PEPTIDOGLYCAN L-ALANYL-D-GLUTAMATE ENDOPEPTIDASE CWLK"/>
    <property type="match status" value="1"/>
</dbReference>
<dbReference type="SUPFAM" id="SSF55166">
    <property type="entry name" value="Hedgehog/DD-peptidase"/>
    <property type="match status" value="1"/>
</dbReference>